<reference evidence="1 2" key="1">
    <citation type="submission" date="2016-07" db="EMBL/GenBank/DDBJ databases">
        <authorList>
            <person name="Conboy A.J."/>
            <person name="Conboy D.B."/>
            <person name="Dunbar D."/>
            <person name="Moy E.A."/>
            <person name="Schaff J.E."/>
            <person name="Dashiell C.L."/>
            <person name="Macialek J.A."/>
            <person name="Page S.T."/>
            <person name="Bradley K.W."/>
            <person name="Asai D.J."/>
            <person name="Bowman C.A."/>
            <person name="Russell D.A."/>
            <person name="Pope W.H."/>
            <person name="Jacobs-Sera D."/>
            <person name="Hendrix R.W."/>
            <person name="Hatfull G.F."/>
        </authorList>
    </citation>
    <scope>NUCLEOTIDE SEQUENCE [LARGE SCALE GENOMIC DNA]</scope>
</reference>
<sequence>MAQVTITARDMYAAQGFKLDAETRALLVAKADRYRKITGETELTDINVPVIDLGGALIGHLRYML</sequence>
<protein>
    <submittedName>
        <fullName evidence="1">Uncharacterized protein</fullName>
    </submittedName>
</protein>
<dbReference type="EMBL" id="KX522650">
    <property type="protein sequence ID" value="ANU79703.1"/>
    <property type="molecule type" value="Genomic_DNA"/>
</dbReference>
<evidence type="ECO:0000313" key="1">
    <source>
        <dbReference type="EMBL" id="ANU79703.1"/>
    </source>
</evidence>
<organism evidence="1 2">
    <name type="scientific">Arthrobacter phage Conboy</name>
    <dbReference type="NCBI Taxonomy" id="1873902"/>
    <lineage>
        <taxon>Viruses</taxon>
        <taxon>Duplodnaviria</taxon>
        <taxon>Heunggongvirae</taxon>
        <taxon>Uroviricota</taxon>
        <taxon>Caudoviricetes</taxon>
        <taxon>Klausavirus</taxon>
        <taxon>Klausavirus princesstrina</taxon>
    </lineage>
</organism>
<evidence type="ECO:0000313" key="2">
    <source>
        <dbReference type="Proteomes" id="UP000229327"/>
    </source>
</evidence>
<proteinExistence type="predicted"/>
<name>A0A1B1SG68_9CAUD</name>
<dbReference type="Proteomes" id="UP000229327">
    <property type="component" value="Segment"/>
</dbReference>
<gene>
    <name evidence="1" type="ORF">SEA_CONBOY_101</name>
</gene>
<accession>A0A1B1SG68</accession>